<proteinExistence type="predicted"/>
<accession>A0ABQ1DZP3</accession>
<gene>
    <name evidence="2" type="ORF">BUFA31_13540</name>
</gene>
<protein>
    <submittedName>
        <fullName evidence="2">Uncharacterized protein</fullName>
    </submittedName>
</protein>
<evidence type="ECO:0000313" key="2">
    <source>
        <dbReference type="EMBL" id="GFO88190.1"/>
    </source>
</evidence>
<dbReference type="EMBL" id="BLYJ01000014">
    <property type="protein sequence ID" value="GFO88190.1"/>
    <property type="molecule type" value="Genomic_DNA"/>
</dbReference>
<reference evidence="2 3" key="1">
    <citation type="submission" date="2020-06" db="EMBL/GenBank/DDBJ databases">
        <title>Characterization of fructooligosaccharide metabolism and fructooligosaccharide-degrading enzymes in human commensal butyrate producers.</title>
        <authorList>
            <person name="Tanno H."/>
            <person name="Fujii T."/>
            <person name="Hirano K."/>
            <person name="Maeno S."/>
            <person name="Tonozuka T."/>
            <person name="Sakamoto M."/>
            <person name="Ohkuma M."/>
            <person name="Tochio T."/>
            <person name="Endo A."/>
        </authorList>
    </citation>
    <scope>NUCLEOTIDE SEQUENCE [LARGE SCALE GENOMIC DNA]</scope>
    <source>
        <strain evidence="2 3">JCM 31056</strain>
    </source>
</reference>
<evidence type="ECO:0000313" key="3">
    <source>
        <dbReference type="Proteomes" id="UP000620147"/>
    </source>
</evidence>
<evidence type="ECO:0000256" key="1">
    <source>
        <dbReference type="SAM" id="MobiDB-lite"/>
    </source>
</evidence>
<keyword evidence="3" id="KW-1185">Reference proteome</keyword>
<name>A0ABQ1DZP3_9FIRM</name>
<comment type="caution">
    <text evidence="2">The sequence shown here is derived from an EMBL/GenBank/DDBJ whole genome shotgun (WGS) entry which is preliminary data.</text>
</comment>
<feature type="region of interest" description="Disordered" evidence="1">
    <location>
        <begin position="33"/>
        <end position="60"/>
    </location>
</feature>
<sequence length="87" mass="9288">MPENELRGTVMPRVAAIPAAVYGTTLRPEVVNRLRGSDAPKTGAETPQSQQAAPAPLSGGLATVRRAQTASPFIHLPLYKSLQILRK</sequence>
<dbReference type="Proteomes" id="UP000620147">
    <property type="component" value="Unassembled WGS sequence"/>
</dbReference>
<organism evidence="2 3">
    <name type="scientific">Butyricicoccus faecihominis</name>
    <dbReference type="NCBI Taxonomy" id="1712515"/>
    <lineage>
        <taxon>Bacteria</taxon>
        <taxon>Bacillati</taxon>
        <taxon>Bacillota</taxon>
        <taxon>Clostridia</taxon>
        <taxon>Eubacteriales</taxon>
        <taxon>Butyricicoccaceae</taxon>
        <taxon>Butyricicoccus</taxon>
    </lineage>
</organism>